<organism evidence="2">
    <name type="scientific">Mycobacterium phage Hydro</name>
    <dbReference type="NCBI Taxonomy" id="2801894"/>
    <lineage>
        <taxon>Viruses</taxon>
        <taxon>Duplodnaviria</taxon>
        <taxon>Heunggongvirae</taxon>
        <taxon>Uroviricota</taxon>
        <taxon>Caudoviricetes</taxon>
        <taxon>Bclasvirinae</taxon>
        <taxon>Coopervirus</taxon>
        <taxon>Coopervirus brownCNA</taxon>
    </lineage>
</organism>
<gene>
    <name evidence="2" type="primary">60</name>
    <name evidence="2" type="ORF">SEA_HYDRO_60</name>
</gene>
<dbReference type="Proteomes" id="UP000596399">
    <property type="component" value="Segment"/>
</dbReference>
<dbReference type="EMBL" id="MW435857">
    <property type="protein sequence ID" value="QQV92954.1"/>
    <property type="molecule type" value="Genomic_DNA"/>
</dbReference>
<feature type="region of interest" description="Disordered" evidence="1">
    <location>
        <begin position="1"/>
        <end position="21"/>
    </location>
</feature>
<proteinExistence type="predicted"/>
<accession>A0A7U0J6B5</accession>
<sequence>MIDMTTTTRRTTKKAQPPKGDVRTETLAQFSAALDEHAGKPVGFMDMVEGLYRVRAQKAQLEEARTTVFSHVKQAYEVGHRVLPGTPYELKMTNPKPGEAYRAVSSAEVKKADPAAWRRAQAPTRFVQVKAPAGAAAAVPVIDAPDGSGFMDPVTAAVTYKEHPAWAVLRGLRDEEQDLLDRLDKVAADFGWDGGAADGPLVFADSWSVQLVRTQFSSEKLAIVAPEVFDRLAVTKTKQAPARMFIGKANVAEDYDDAE</sequence>
<protein>
    <submittedName>
        <fullName evidence="2">Uncharacterized protein</fullName>
    </submittedName>
</protein>
<name>A0A7U0J6B5_9CAUD</name>
<evidence type="ECO:0000256" key="1">
    <source>
        <dbReference type="SAM" id="MobiDB-lite"/>
    </source>
</evidence>
<reference evidence="2" key="1">
    <citation type="submission" date="2021-01" db="EMBL/GenBank/DDBJ databases">
        <authorList>
            <person name="Adkins J.M."/>
            <person name="Alame N.W."/>
            <person name="Araujo N.S."/>
            <person name="Barry D.R."/>
            <person name="Bauer H.L."/>
            <person name="Bradford C.E."/>
            <person name="Brotman H.R."/>
            <person name="Burns E.M."/>
            <person name="Buzzelli M.D."/>
            <person name="Carp E.J."/>
            <person name="Chee S.B."/>
            <person name="Collins M.F."/>
            <person name="Conover M."/>
            <person name="Cummings J.D."/>
            <person name="Davis J."/>
            <person name="Delaney B.T."/>
            <person name="Dingus R.L."/>
            <person name="Dugan G.R."/>
            <person name="Dunne C.T."/>
            <person name="Duque M.B."/>
            <person name="Elliot A.P."/>
            <person name="Frye E.K."/>
            <person name="Galolo K.M."/>
            <person name="Garton K.N."/>
            <person name="Gauza S.A."/>
            <person name="Gottschalk C.J."/>
            <person name="Guinand F.M."/>
            <person name="Hajibegli N.H."/>
            <person name="Hartnett M.K."/>
            <person name="Helmann J.S."/>
            <person name="High E.M."/>
            <person name="Hope A.S."/>
            <person name="Hudack J.B."/>
            <person name="Iyer S.V."/>
            <person name="Jimenez I.E."/>
            <person name="Kamal N."/>
            <person name="Kinder A.L."/>
            <person name="Klevins C.T."/>
            <person name="Leosk K.S."/>
            <person name="Liu H."/>
            <person name="McDougal R.K."/>
            <person name="Orr E.C."/>
            <person name="Patel P.A."/>
            <person name="Peterman J.R."/>
            <person name="Pham A.T."/>
            <person name="Pham V.A."/>
            <person name="Poudel K."/>
            <person name="Pribaldi J.A."/>
            <person name="Quainoo C.A."/>
            <person name="Rieck M.N."/>
            <person name="Roberts C.J."/>
            <person name="Rowe A.G."/>
            <person name="Rubenstein R.D."/>
            <person name="Runk B.S."/>
            <person name="Sawyer M.A."/>
            <person name="Scott N.C."/>
            <person name="Shackleford A.R."/>
            <person name="Spain M.A."/>
            <person name="Splisgardt G.I."/>
            <person name="Stadsklev R.A."/>
            <person name="Steele C.E."/>
            <person name="Steele B.R."/>
            <person name="Stephens S.E."/>
            <person name="Stevens M.C."/>
            <person name="Swarm H.V."/>
            <person name="Thai R.H."/>
            <person name="Thomas S.D."/>
            <person name="Tolley J.E."/>
            <person name="Tran V.L."/>
            <person name="Turner M."/>
            <person name="Vaden T.J."/>
            <person name="Villar N.M."/>
            <person name="Vonah M.R."/>
            <person name="Voshell S.M."/>
            <person name="Wallace L.A."/>
            <person name="Williams B.L."/>
            <person name="Yi H."/>
            <person name="Yoon J."/>
            <person name="Yu Z."/>
            <person name="Garlena R.A."/>
            <person name="Russell D.A."/>
            <person name="Pope W.H."/>
            <person name="Jacobs-Sera D."/>
            <person name="Hatfull G.F."/>
        </authorList>
    </citation>
    <scope>NUCLEOTIDE SEQUENCE</scope>
</reference>
<evidence type="ECO:0000313" key="2">
    <source>
        <dbReference type="EMBL" id="QQV92954.1"/>
    </source>
</evidence>